<reference evidence="1" key="2">
    <citation type="submission" date="2020-09" db="EMBL/GenBank/DDBJ databases">
        <authorList>
            <person name="Sun Q."/>
            <person name="Zhou Y."/>
        </authorList>
    </citation>
    <scope>NUCLEOTIDE SEQUENCE</scope>
    <source>
        <strain evidence="1">CGMCC 1.12754</strain>
    </source>
</reference>
<dbReference type="EMBL" id="BMFR01000003">
    <property type="protein sequence ID" value="GGG70818.1"/>
    <property type="molecule type" value="Genomic_DNA"/>
</dbReference>
<proteinExistence type="predicted"/>
<evidence type="ECO:0008006" key="3">
    <source>
        <dbReference type="Google" id="ProtNLM"/>
    </source>
</evidence>
<dbReference type="AlphaFoldDB" id="A0A917H8G2"/>
<keyword evidence="2" id="KW-1185">Reference proteome</keyword>
<dbReference type="Proteomes" id="UP000622860">
    <property type="component" value="Unassembled WGS sequence"/>
</dbReference>
<comment type="caution">
    <text evidence="1">The sequence shown here is derived from an EMBL/GenBank/DDBJ whole genome shotgun (WGS) entry which is preliminary data.</text>
</comment>
<dbReference type="InterPro" id="IPR036916">
    <property type="entry name" value="Sda_sf"/>
</dbReference>
<evidence type="ECO:0000313" key="2">
    <source>
        <dbReference type="Proteomes" id="UP000622860"/>
    </source>
</evidence>
<dbReference type="SUPFAM" id="SSF100985">
    <property type="entry name" value="Sporulation inhibitor Sda"/>
    <property type="match status" value="1"/>
</dbReference>
<organism evidence="1 2">
    <name type="scientific">Virgibacillus oceani</name>
    <dbReference type="NCBI Taxonomy" id="1479511"/>
    <lineage>
        <taxon>Bacteria</taxon>
        <taxon>Bacillati</taxon>
        <taxon>Bacillota</taxon>
        <taxon>Bacilli</taxon>
        <taxon>Bacillales</taxon>
        <taxon>Bacillaceae</taxon>
        <taxon>Virgibacillus</taxon>
    </lineage>
</organism>
<dbReference type="RefSeq" id="WP_188454621.1">
    <property type="nucleotide sequence ID" value="NZ_BMFR01000003.1"/>
</dbReference>
<accession>A0A917H8G2</accession>
<name>A0A917H8G2_9BACI</name>
<sequence>MKRLSNKLLIESYVKAKELNLDQEFRQIIEQEISRRGLLITQSTKNESHK</sequence>
<reference evidence="1" key="1">
    <citation type="journal article" date="2014" name="Int. J. Syst. Evol. Microbiol.">
        <title>Complete genome sequence of Corynebacterium casei LMG S-19264T (=DSM 44701T), isolated from a smear-ripened cheese.</title>
        <authorList>
            <consortium name="US DOE Joint Genome Institute (JGI-PGF)"/>
            <person name="Walter F."/>
            <person name="Albersmeier A."/>
            <person name="Kalinowski J."/>
            <person name="Ruckert C."/>
        </authorList>
    </citation>
    <scope>NUCLEOTIDE SEQUENCE</scope>
    <source>
        <strain evidence="1">CGMCC 1.12754</strain>
    </source>
</reference>
<dbReference type="InterPro" id="IPR015064">
    <property type="entry name" value="Sda"/>
</dbReference>
<gene>
    <name evidence="1" type="ORF">GCM10011398_13700</name>
</gene>
<evidence type="ECO:0000313" key="1">
    <source>
        <dbReference type="EMBL" id="GGG70818.1"/>
    </source>
</evidence>
<dbReference type="Pfam" id="PF08970">
    <property type="entry name" value="Sda"/>
    <property type="match status" value="1"/>
</dbReference>
<dbReference type="Gene3D" id="1.10.287.1100">
    <property type="entry name" value="Sporulation inhibitor A"/>
    <property type="match status" value="1"/>
</dbReference>
<protein>
    <recommendedName>
        <fullName evidence="3">Sporulation protein</fullName>
    </recommendedName>
</protein>